<dbReference type="STRING" id="151081.TW72_08595"/>
<dbReference type="RefSeq" id="WP_138547425.1">
    <property type="nucleotide sequence ID" value="NZ_PNCG01000002.1"/>
</dbReference>
<reference evidence="3" key="2">
    <citation type="submission" date="2019-06" db="EMBL/GenBank/DDBJ databases">
        <title>Co-occurence of chitin degradation, pigmentation and bioactivity in marine Pseudoalteromonas.</title>
        <authorList>
            <person name="Sonnenschein E.C."/>
            <person name="Bech P.K."/>
        </authorList>
    </citation>
    <scope>NUCLEOTIDE SEQUENCE [LARGE SCALE GENOMIC DNA]</scope>
    <source>
        <strain evidence="3">S2897</strain>
    </source>
</reference>
<keyword evidence="1" id="KW-0812">Transmembrane</keyword>
<feature type="transmembrane region" description="Helical" evidence="1">
    <location>
        <begin position="41"/>
        <end position="59"/>
    </location>
</feature>
<dbReference type="EMBL" id="PNCG01000002">
    <property type="protein sequence ID" value="TMP88556.1"/>
    <property type="molecule type" value="Genomic_DNA"/>
</dbReference>
<protein>
    <submittedName>
        <fullName evidence="2">Uncharacterized protein</fullName>
    </submittedName>
</protein>
<dbReference type="Proteomes" id="UP000305874">
    <property type="component" value="Unassembled WGS sequence"/>
</dbReference>
<accession>A0A5S3ZAD2</accession>
<keyword evidence="1" id="KW-0472">Membrane</keyword>
<feature type="transmembrane region" description="Helical" evidence="1">
    <location>
        <begin position="15"/>
        <end position="35"/>
    </location>
</feature>
<sequence length="151" mass="17810">MSQLTRKKQFATRAVITRALYTGALFIYVLFFINFMMEQSFWAQAISVLIFSFMLSAQYQWSIEPIRCSAIFVEHGVLNLLDMPIKLADVKEVIYCQHQRYEHIVRFRYHNRTFQDFELSSSDLIADLQLYHFLVAQGLVVRMTEDSSQFS</sequence>
<organism evidence="2 3">
    <name type="scientific">Pseudoalteromonas ruthenica</name>
    <dbReference type="NCBI Taxonomy" id="151081"/>
    <lineage>
        <taxon>Bacteria</taxon>
        <taxon>Pseudomonadati</taxon>
        <taxon>Pseudomonadota</taxon>
        <taxon>Gammaproteobacteria</taxon>
        <taxon>Alteromonadales</taxon>
        <taxon>Pseudoalteromonadaceae</taxon>
        <taxon>Pseudoalteromonas</taxon>
    </lineage>
</organism>
<evidence type="ECO:0000313" key="2">
    <source>
        <dbReference type="EMBL" id="TMP88556.1"/>
    </source>
</evidence>
<evidence type="ECO:0000313" key="3">
    <source>
        <dbReference type="Proteomes" id="UP000305874"/>
    </source>
</evidence>
<keyword evidence="1" id="KW-1133">Transmembrane helix</keyword>
<reference evidence="2 3" key="1">
    <citation type="submission" date="2017-12" db="EMBL/GenBank/DDBJ databases">
        <authorList>
            <person name="Paulsen S."/>
            <person name="Gram L.K."/>
        </authorList>
    </citation>
    <scope>NUCLEOTIDE SEQUENCE [LARGE SCALE GENOMIC DNA]</scope>
    <source>
        <strain evidence="2 3">S2897</strain>
    </source>
</reference>
<name>A0A5S3ZAD2_9GAMM</name>
<dbReference type="AlphaFoldDB" id="A0A5S3ZAD2"/>
<gene>
    <name evidence="2" type="ORF">CWC05_03745</name>
</gene>
<comment type="caution">
    <text evidence="2">The sequence shown here is derived from an EMBL/GenBank/DDBJ whole genome shotgun (WGS) entry which is preliminary data.</text>
</comment>
<evidence type="ECO:0000256" key="1">
    <source>
        <dbReference type="SAM" id="Phobius"/>
    </source>
</evidence>
<proteinExistence type="predicted"/>